<feature type="compositionally biased region" description="Low complexity" evidence="1">
    <location>
        <begin position="165"/>
        <end position="174"/>
    </location>
</feature>
<proteinExistence type="predicted"/>
<reference evidence="2 3" key="1">
    <citation type="journal article" date="2017" name="Genome Announc.">
        <title>Genome sequence of the saprophytic ascomycete Epicoccum nigrum ICMP 19927 strain isolated from New Zealand.</title>
        <authorList>
            <person name="Fokin M."/>
            <person name="Fleetwood D."/>
            <person name="Weir B.S."/>
            <person name="Villas-Boas S.G."/>
        </authorList>
    </citation>
    <scope>NUCLEOTIDE SEQUENCE [LARGE SCALE GENOMIC DNA]</scope>
    <source>
        <strain evidence="2 3">ICMP 19927</strain>
    </source>
</reference>
<organism evidence="2 3">
    <name type="scientific">Epicoccum nigrum</name>
    <name type="common">Soil fungus</name>
    <name type="synonym">Epicoccum purpurascens</name>
    <dbReference type="NCBI Taxonomy" id="105696"/>
    <lineage>
        <taxon>Eukaryota</taxon>
        <taxon>Fungi</taxon>
        <taxon>Dikarya</taxon>
        <taxon>Ascomycota</taxon>
        <taxon>Pezizomycotina</taxon>
        <taxon>Dothideomycetes</taxon>
        <taxon>Pleosporomycetidae</taxon>
        <taxon>Pleosporales</taxon>
        <taxon>Pleosporineae</taxon>
        <taxon>Didymellaceae</taxon>
        <taxon>Epicoccum</taxon>
    </lineage>
</organism>
<evidence type="ECO:0000256" key="1">
    <source>
        <dbReference type="SAM" id="MobiDB-lite"/>
    </source>
</evidence>
<gene>
    <name evidence="2" type="ORF">B5807_00253</name>
</gene>
<feature type="region of interest" description="Disordered" evidence="1">
    <location>
        <begin position="165"/>
        <end position="259"/>
    </location>
</feature>
<accession>A0A1Y2MFG3</accession>
<protein>
    <submittedName>
        <fullName evidence="2">Uncharacterized protein</fullName>
    </submittedName>
</protein>
<dbReference type="InParanoid" id="A0A1Y2MFG3"/>
<feature type="compositionally biased region" description="Polar residues" evidence="1">
    <location>
        <begin position="203"/>
        <end position="235"/>
    </location>
</feature>
<name>A0A1Y2MFG3_EPING</name>
<keyword evidence="3" id="KW-1185">Reference proteome</keyword>
<dbReference type="EMBL" id="KZ107838">
    <property type="protein sequence ID" value="OSS54722.1"/>
    <property type="molecule type" value="Genomic_DNA"/>
</dbReference>
<sequence length="378" mass="41801">MAPINPESLHPQPHRRNYISTSSPSELFDQIISTLGRQNNIDAPIILELRQLISETIHEPRTPPALRRTRPDRRLGELISLHETKHRPMYEVDGPPVSAERRFYFHHTNPDFKKVLPQVDLSRYPRKGGLVSQSESHGEKIPGSQESVKPGLTIYSASVVAQRSASTQASTSQTPERGECNKKCETEGQRLEETHASQKKELPNNSGSPMTTASAQNIAPNEKLQTSVPVNTVTCPESEAKTTRGQYTPLSPQGGVSDRTPFSRDIENGIPESDFTSSSHILPLADTQDTCDSTQQSEVFSQPADIEHFTPPTQESTGDFFSQIDTVDLNDGVDKYMAETSQVSHDSTVDLGKRLRDVRDTGAGAQGVKRSKSVHWLL</sequence>
<dbReference type="Proteomes" id="UP000193240">
    <property type="component" value="Unassembled WGS sequence"/>
</dbReference>
<feature type="region of interest" description="Disordered" evidence="1">
    <location>
        <begin position="1"/>
        <end position="22"/>
    </location>
</feature>
<evidence type="ECO:0000313" key="2">
    <source>
        <dbReference type="EMBL" id="OSS54722.1"/>
    </source>
</evidence>
<evidence type="ECO:0000313" key="3">
    <source>
        <dbReference type="Proteomes" id="UP000193240"/>
    </source>
</evidence>
<feature type="compositionally biased region" description="Basic and acidic residues" evidence="1">
    <location>
        <begin position="176"/>
        <end position="202"/>
    </location>
</feature>
<feature type="region of interest" description="Disordered" evidence="1">
    <location>
        <begin position="126"/>
        <end position="149"/>
    </location>
</feature>
<dbReference type="AlphaFoldDB" id="A0A1Y2MFG3"/>